<dbReference type="AlphaFoldDB" id="A0A1Y2D1N1"/>
<keyword evidence="2" id="KW-0812">Transmembrane</keyword>
<dbReference type="OrthoDB" id="2179958at2759"/>
<accession>A0A1Y2D1N1</accession>
<dbReference type="Proteomes" id="UP000193642">
    <property type="component" value="Unassembled WGS sequence"/>
</dbReference>
<reference evidence="3 4" key="1">
    <citation type="submission" date="2016-07" db="EMBL/GenBank/DDBJ databases">
        <title>Pervasive Adenine N6-methylation of Active Genes in Fungi.</title>
        <authorList>
            <consortium name="DOE Joint Genome Institute"/>
            <person name="Mondo S.J."/>
            <person name="Dannebaum R.O."/>
            <person name="Kuo R.C."/>
            <person name="Labutti K."/>
            <person name="Haridas S."/>
            <person name="Kuo A."/>
            <person name="Salamov A."/>
            <person name="Ahrendt S.R."/>
            <person name="Lipzen A."/>
            <person name="Sullivan W."/>
            <person name="Andreopoulos W.B."/>
            <person name="Clum A."/>
            <person name="Lindquist E."/>
            <person name="Daum C."/>
            <person name="Ramamoorthy G.K."/>
            <person name="Gryganskyi A."/>
            <person name="Culley D."/>
            <person name="Magnuson J.K."/>
            <person name="James T.Y."/>
            <person name="O'Malley M.A."/>
            <person name="Stajich J.E."/>
            <person name="Spatafora J.W."/>
            <person name="Visel A."/>
            <person name="Grigoriev I.V."/>
        </authorList>
    </citation>
    <scope>NUCLEOTIDE SEQUENCE [LARGE SCALE GENOMIC DNA]</scope>
    <source>
        <strain evidence="3 4">JEL800</strain>
    </source>
</reference>
<name>A0A1Y2D1N1_9FUNG</name>
<evidence type="ECO:0000313" key="3">
    <source>
        <dbReference type="EMBL" id="ORY53188.1"/>
    </source>
</evidence>
<keyword evidence="4" id="KW-1185">Reference proteome</keyword>
<feature type="transmembrane region" description="Helical" evidence="2">
    <location>
        <begin position="151"/>
        <end position="168"/>
    </location>
</feature>
<evidence type="ECO:0000256" key="1">
    <source>
        <dbReference type="SAM" id="MobiDB-lite"/>
    </source>
</evidence>
<feature type="region of interest" description="Disordered" evidence="1">
    <location>
        <begin position="298"/>
        <end position="321"/>
    </location>
</feature>
<dbReference type="EMBL" id="MCGO01000002">
    <property type="protein sequence ID" value="ORY53188.1"/>
    <property type="molecule type" value="Genomic_DNA"/>
</dbReference>
<gene>
    <name evidence="3" type="ORF">BCR33DRAFT_190051</name>
</gene>
<feature type="compositionally biased region" description="Polar residues" evidence="1">
    <location>
        <begin position="309"/>
        <end position="321"/>
    </location>
</feature>
<protein>
    <submittedName>
        <fullName evidence="3">Uncharacterized protein</fullName>
    </submittedName>
</protein>
<evidence type="ECO:0000313" key="4">
    <source>
        <dbReference type="Proteomes" id="UP000193642"/>
    </source>
</evidence>
<feature type="transmembrane region" description="Helical" evidence="2">
    <location>
        <begin position="112"/>
        <end position="131"/>
    </location>
</feature>
<comment type="caution">
    <text evidence="3">The sequence shown here is derived from an EMBL/GenBank/DDBJ whole genome shotgun (WGS) entry which is preliminary data.</text>
</comment>
<organism evidence="3 4">
    <name type="scientific">Rhizoclosmatium globosum</name>
    <dbReference type="NCBI Taxonomy" id="329046"/>
    <lineage>
        <taxon>Eukaryota</taxon>
        <taxon>Fungi</taxon>
        <taxon>Fungi incertae sedis</taxon>
        <taxon>Chytridiomycota</taxon>
        <taxon>Chytridiomycota incertae sedis</taxon>
        <taxon>Chytridiomycetes</taxon>
        <taxon>Chytridiales</taxon>
        <taxon>Chytriomycetaceae</taxon>
        <taxon>Rhizoclosmatium</taxon>
    </lineage>
</organism>
<feature type="transmembrane region" description="Helical" evidence="2">
    <location>
        <begin position="70"/>
        <end position="92"/>
    </location>
</feature>
<feature type="transmembrane region" description="Helical" evidence="2">
    <location>
        <begin position="188"/>
        <end position="208"/>
    </location>
</feature>
<proteinExistence type="predicted"/>
<keyword evidence="2" id="KW-1133">Transmembrane helix</keyword>
<feature type="transmembrane region" description="Helical" evidence="2">
    <location>
        <begin position="220"/>
        <end position="242"/>
    </location>
</feature>
<feature type="transmembrane region" description="Helical" evidence="2">
    <location>
        <begin position="26"/>
        <end position="50"/>
    </location>
</feature>
<feature type="transmembrane region" description="Helical" evidence="2">
    <location>
        <begin position="254"/>
        <end position="273"/>
    </location>
</feature>
<evidence type="ECO:0000256" key="2">
    <source>
        <dbReference type="SAM" id="Phobius"/>
    </source>
</evidence>
<keyword evidence="2" id="KW-0472">Membrane</keyword>
<sequence>MLPSSVQYSMILCPKVRASSQLYFSFMYIFIGLGSFAATCFLVFVGWTVYEWRISHKTDKHSRALTPFNILLGICLISNVIHDGTYAMVWFISEVIYVTMIQHDFERHVRYLASEIFLATWAMAYLGYCWVRSETILKRVWTTKLRWVKRAFVVAPFFILSPSLFQAVKITIPQTFGMQTTFNTASYWLQAVSAAALLMMDILLFYTFQAYVSGLSEENSLFLLISRYGIGFSSCCFCYSVLSLTKPFLKSETVYIKIALSIVMHIVSFLMLVMKIHLFFVNKEELSPAQLGRRMSRQIEQSKARMDTESSSSTGKASVQMQLGRDRVGSLASVGSGKTEVTSSPAVRKYSTKRGLIAWVRMASDS</sequence>